<sequence length="48" mass="5232">MDRICVALKPTSHLVEEIPQVLKLSQVAVVGKLLTVPQKVVVELLPLS</sequence>
<reference evidence="1 2" key="1">
    <citation type="submission" date="2018-10" db="EMBL/GenBank/DDBJ databases">
        <title>Genomic Encyclopedia of Archaeal and Bacterial Type Strains, Phase II (KMG-II): from individual species to whole genera.</title>
        <authorList>
            <person name="Goeker M."/>
        </authorList>
    </citation>
    <scope>NUCLEOTIDE SEQUENCE [LARGE SCALE GENOMIC DNA]</scope>
    <source>
        <strain evidence="1 2">DSM 14954</strain>
    </source>
</reference>
<dbReference type="AlphaFoldDB" id="A0A660L6A0"/>
<evidence type="ECO:0000313" key="2">
    <source>
        <dbReference type="Proteomes" id="UP000278962"/>
    </source>
</evidence>
<dbReference type="Proteomes" id="UP000278962">
    <property type="component" value="Unassembled WGS sequence"/>
</dbReference>
<comment type="caution">
    <text evidence="1">The sequence shown here is derived from an EMBL/GenBank/DDBJ whole genome shotgun (WGS) entry which is preliminary data.</text>
</comment>
<proteinExistence type="predicted"/>
<name>A0A660L6A0_9ACTN</name>
<organism evidence="1 2">
    <name type="scientific">Solirubrobacter pauli</name>
    <dbReference type="NCBI Taxonomy" id="166793"/>
    <lineage>
        <taxon>Bacteria</taxon>
        <taxon>Bacillati</taxon>
        <taxon>Actinomycetota</taxon>
        <taxon>Thermoleophilia</taxon>
        <taxon>Solirubrobacterales</taxon>
        <taxon>Solirubrobacteraceae</taxon>
        <taxon>Solirubrobacter</taxon>
    </lineage>
</organism>
<gene>
    <name evidence="1" type="ORF">C8N24_0354</name>
</gene>
<dbReference type="EMBL" id="RBIL01000001">
    <property type="protein sequence ID" value="RKQ90548.1"/>
    <property type="molecule type" value="Genomic_DNA"/>
</dbReference>
<keyword evidence="2" id="KW-1185">Reference proteome</keyword>
<protein>
    <submittedName>
        <fullName evidence="1">Uncharacterized protein</fullName>
    </submittedName>
</protein>
<accession>A0A660L6A0</accession>
<evidence type="ECO:0000313" key="1">
    <source>
        <dbReference type="EMBL" id="RKQ90548.1"/>
    </source>
</evidence>